<gene>
    <name evidence="14" type="ORF">SAMN05216234_103111</name>
</gene>
<evidence type="ECO:0000256" key="3">
    <source>
        <dbReference type="ARBA" id="ARBA00022448"/>
    </source>
</evidence>
<reference evidence="14 15" key="1">
    <citation type="submission" date="2016-10" db="EMBL/GenBank/DDBJ databases">
        <authorList>
            <person name="de Groot N.N."/>
        </authorList>
    </citation>
    <scope>NUCLEOTIDE SEQUENCE [LARGE SCALE GENOMIC DNA]</scope>
    <source>
        <strain evidence="14 15">EP1-55-1</strain>
    </source>
</reference>
<comment type="subcellular location">
    <subcellularLocation>
        <location evidence="1">Cell membrane</location>
        <topology evidence="1">Multi-pass membrane protein</topology>
    </subcellularLocation>
</comment>
<evidence type="ECO:0000256" key="8">
    <source>
        <dbReference type="ARBA" id="ARBA00022982"/>
    </source>
</evidence>
<dbReference type="NCBIfam" id="TIGR02125">
    <property type="entry name" value="CytB-hydogenase"/>
    <property type="match status" value="1"/>
</dbReference>
<feature type="transmembrane region" description="Helical" evidence="12">
    <location>
        <begin position="24"/>
        <end position="42"/>
    </location>
</feature>
<organism evidence="14 15">
    <name type="scientific">Hydrogenimonas thermophila</name>
    <dbReference type="NCBI Taxonomy" id="223786"/>
    <lineage>
        <taxon>Bacteria</taxon>
        <taxon>Pseudomonadati</taxon>
        <taxon>Campylobacterota</taxon>
        <taxon>Epsilonproteobacteria</taxon>
        <taxon>Campylobacterales</taxon>
        <taxon>Hydrogenimonadaceae</taxon>
        <taxon>Hydrogenimonas</taxon>
    </lineage>
</organism>
<dbReference type="InterPro" id="IPR000516">
    <property type="entry name" value="Ni-dep_Hydgase_cyt-B"/>
</dbReference>
<keyword evidence="4" id="KW-1003">Cell membrane</keyword>
<dbReference type="GO" id="GO:0022904">
    <property type="term" value="P:respiratory electron transport chain"/>
    <property type="evidence" value="ECO:0007669"/>
    <property type="project" value="InterPro"/>
</dbReference>
<keyword evidence="8" id="KW-0249">Electron transport</keyword>
<feature type="transmembrane region" description="Helical" evidence="12">
    <location>
        <begin position="68"/>
        <end position="86"/>
    </location>
</feature>
<dbReference type="GO" id="GO:0005506">
    <property type="term" value="F:iron ion binding"/>
    <property type="evidence" value="ECO:0007669"/>
    <property type="project" value="InterPro"/>
</dbReference>
<evidence type="ECO:0000256" key="11">
    <source>
        <dbReference type="ARBA" id="ARBA00023136"/>
    </source>
</evidence>
<evidence type="ECO:0000313" key="15">
    <source>
        <dbReference type="Proteomes" id="UP000199227"/>
    </source>
</evidence>
<name>A0A1I5LNW9_9BACT</name>
<keyword evidence="5" id="KW-0349">Heme</keyword>
<evidence type="ECO:0000256" key="4">
    <source>
        <dbReference type="ARBA" id="ARBA00022475"/>
    </source>
</evidence>
<feature type="domain" description="Cytochrome b561 bacterial/Ni-hydrogenase" evidence="13">
    <location>
        <begin position="16"/>
        <end position="221"/>
    </location>
</feature>
<evidence type="ECO:0000256" key="12">
    <source>
        <dbReference type="SAM" id="Phobius"/>
    </source>
</evidence>
<keyword evidence="11 12" id="KW-0472">Membrane</keyword>
<evidence type="ECO:0000256" key="5">
    <source>
        <dbReference type="ARBA" id="ARBA00022617"/>
    </source>
</evidence>
<keyword evidence="3" id="KW-0813">Transport</keyword>
<feature type="transmembrane region" description="Helical" evidence="12">
    <location>
        <begin position="184"/>
        <end position="205"/>
    </location>
</feature>
<evidence type="ECO:0000256" key="2">
    <source>
        <dbReference type="ARBA" id="ARBA00008622"/>
    </source>
</evidence>
<dbReference type="Pfam" id="PF01292">
    <property type="entry name" value="Ni_hydr_CYTB"/>
    <property type="match status" value="1"/>
</dbReference>
<dbReference type="InterPro" id="IPR016174">
    <property type="entry name" value="Di-haem_cyt_TM"/>
</dbReference>
<evidence type="ECO:0000259" key="13">
    <source>
        <dbReference type="Pfam" id="PF01292"/>
    </source>
</evidence>
<evidence type="ECO:0000256" key="10">
    <source>
        <dbReference type="ARBA" id="ARBA00023004"/>
    </source>
</evidence>
<feature type="transmembrane region" description="Helical" evidence="12">
    <location>
        <begin position="131"/>
        <end position="153"/>
    </location>
</feature>
<dbReference type="InterPro" id="IPR011577">
    <property type="entry name" value="Cyt_b561_bac/Ni-Hgenase"/>
</dbReference>
<dbReference type="GO" id="GO:0009055">
    <property type="term" value="F:electron transfer activity"/>
    <property type="evidence" value="ECO:0007669"/>
    <property type="project" value="InterPro"/>
</dbReference>
<keyword evidence="10" id="KW-0408">Iron</keyword>
<dbReference type="Gene3D" id="1.20.950.20">
    <property type="entry name" value="Transmembrane di-heme cytochromes, Chain C"/>
    <property type="match status" value="1"/>
</dbReference>
<dbReference type="Proteomes" id="UP000199227">
    <property type="component" value="Unassembled WGS sequence"/>
</dbReference>
<dbReference type="GO" id="GO:0020037">
    <property type="term" value="F:heme binding"/>
    <property type="evidence" value="ECO:0007669"/>
    <property type="project" value="TreeGrafter"/>
</dbReference>
<keyword evidence="7" id="KW-0479">Metal-binding</keyword>
<dbReference type="InterPro" id="IPR051542">
    <property type="entry name" value="Hydrogenase_cytochrome"/>
</dbReference>
<comment type="similarity">
    <text evidence="2">Belongs to the HupC/HyaC/HydC family.</text>
</comment>
<dbReference type="RefSeq" id="WP_177201945.1">
    <property type="nucleotide sequence ID" value="NZ_CP136592.1"/>
</dbReference>
<evidence type="ECO:0000256" key="1">
    <source>
        <dbReference type="ARBA" id="ARBA00004651"/>
    </source>
</evidence>
<dbReference type="PANTHER" id="PTHR30485:SF0">
    <property type="entry name" value="NI_FE-HYDROGENASE 1 B-TYPE CYTOCHROME SUBUNIT-RELATED"/>
    <property type="match status" value="1"/>
</dbReference>
<keyword evidence="15" id="KW-1185">Reference proteome</keyword>
<keyword evidence="9 12" id="KW-1133">Transmembrane helix</keyword>
<dbReference type="AlphaFoldDB" id="A0A1I5LNW9"/>
<proteinExistence type="inferred from homology"/>
<dbReference type="EMBL" id="FOXB01000003">
    <property type="protein sequence ID" value="SFO98935.1"/>
    <property type="molecule type" value="Genomic_DNA"/>
</dbReference>
<evidence type="ECO:0000313" key="14">
    <source>
        <dbReference type="EMBL" id="SFO98935.1"/>
    </source>
</evidence>
<sequence length="229" mass="26512">MANHENKNLMEREKEFSASYRWQHWIRAFSIVALIFTGFYIADPFLTPEPNAEPTNFQQALMRGWHEIIGWVLVAVFIFKSYLFLFTREHRGEMASLKDLVDPKVWIQQVGYYMLIAKHPKLKGTYNPIQFVAYAGFYLMLFGIIVTGLVLYVHTTHLGLGDMLYGPMRSLEVMMGGLANVREIHHILMWGIIIFVVGHIYMAVYNAVFGKEGAMDAVFSGMKWKHEDH</sequence>
<dbReference type="PRINTS" id="PR00161">
    <property type="entry name" value="NIHGNASECYTB"/>
</dbReference>
<evidence type="ECO:0000256" key="6">
    <source>
        <dbReference type="ARBA" id="ARBA00022692"/>
    </source>
</evidence>
<keyword evidence="6 12" id="KW-0812">Transmembrane</keyword>
<dbReference type="PANTHER" id="PTHR30485">
    <property type="entry name" value="NI/FE-HYDROGENASE 1 B-TYPE CYTOCHROME SUBUNIT"/>
    <property type="match status" value="1"/>
</dbReference>
<protein>
    <submittedName>
        <fullName evidence="14">Ni/Fe-hydrogenase 1 B-type cytochrome subunit</fullName>
    </submittedName>
</protein>
<dbReference type="GO" id="GO:0005886">
    <property type="term" value="C:plasma membrane"/>
    <property type="evidence" value="ECO:0007669"/>
    <property type="project" value="UniProtKB-SubCell"/>
</dbReference>
<evidence type="ECO:0000256" key="9">
    <source>
        <dbReference type="ARBA" id="ARBA00022989"/>
    </source>
</evidence>
<evidence type="ECO:0000256" key="7">
    <source>
        <dbReference type="ARBA" id="ARBA00022723"/>
    </source>
</evidence>
<dbReference type="STRING" id="223786.SAMN05216234_103111"/>
<accession>A0A1I5LNW9</accession>
<dbReference type="SUPFAM" id="SSF81342">
    <property type="entry name" value="Transmembrane di-heme cytochromes"/>
    <property type="match status" value="1"/>
</dbReference>